<comment type="caution">
    <text evidence="1">The sequence shown here is derived from an EMBL/GenBank/DDBJ whole genome shotgun (WGS) entry which is preliminary data.</text>
</comment>
<dbReference type="Proteomes" id="UP001231915">
    <property type="component" value="Unassembled WGS sequence"/>
</dbReference>
<dbReference type="EMBL" id="JASJUT010000004">
    <property type="protein sequence ID" value="MDK2595714.1"/>
    <property type="molecule type" value="Genomic_DNA"/>
</dbReference>
<name>A0ABT7EKY6_9GAMM</name>
<evidence type="ECO:0000313" key="1">
    <source>
        <dbReference type="EMBL" id="MDK2595714.1"/>
    </source>
</evidence>
<accession>A0ABT7EKY6</accession>
<keyword evidence="2" id="KW-1185">Reference proteome</keyword>
<organism evidence="1 2">
    <name type="scientific">Pseudoalteromonas obscura</name>
    <dbReference type="NCBI Taxonomy" id="3048491"/>
    <lineage>
        <taxon>Bacteria</taxon>
        <taxon>Pseudomonadati</taxon>
        <taxon>Pseudomonadota</taxon>
        <taxon>Gammaproteobacteria</taxon>
        <taxon>Alteromonadales</taxon>
        <taxon>Pseudoalteromonadaceae</taxon>
        <taxon>Pseudoalteromonas</taxon>
    </lineage>
</organism>
<gene>
    <name evidence="1" type="ORF">QNM18_11710</name>
</gene>
<evidence type="ECO:0000313" key="2">
    <source>
        <dbReference type="Proteomes" id="UP001231915"/>
    </source>
</evidence>
<reference evidence="1 2" key="1">
    <citation type="submission" date="2023-05" db="EMBL/GenBank/DDBJ databases">
        <title>Pseudoalteromonas ardens sp. nov., Pseudoalteromonas obscura sp. nov., and Pseudoalteromonas umbrosa sp. nov., isolated from the coral Montipora capitata.</title>
        <authorList>
            <person name="Thomas E.M."/>
            <person name="Smith E.M."/>
            <person name="Papke E."/>
            <person name="Shlafstein M.D."/>
            <person name="Oline D.K."/>
            <person name="Videau P."/>
            <person name="Saw J.H."/>
            <person name="Strangman W.K."/>
            <person name="Ushijima B."/>
        </authorList>
    </citation>
    <scope>NUCLEOTIDE SEQUENCE [LARGE SCALE GENOMIC DNA]</scope>
    <source>
        <strain evidence="1 2">P94</strain>
    </source>
</reference>
<dbReference type="RefSeq" id="WP_284137332.1">
    <property type="nucleotide sequence ID" value="NZ_JASJUT010000004.1"/>
</dbReference>
<sequence>MNAIEQLRREVVTDLHKLSTLKKVWPTWLESIQSVFQNQQPTNKTIRILGNSLYDIFSGTSDGSRSQKEVSGGGAAWEALVCWYLNLCLIGSRTVVIKAKKAHIPESILHSISVNYGNFKSNTESDLLAITFPLGTELNESSYSSKTKLLAALEEVVHSKFHETELTVIQCKTNWNDNAQIPMLWDLIYSSKGFSSEATVGSHGYSHEQLKKFSYAFVTVPTVKPEGIKNTSTCVKRVQNLSGGNFWGLPSKTGVAMNVVDILDKNFKSALNDYQKGWNFEISEKVKELNKCNYFKL</sequence>
<proteinExistence type="predicted"/>
<protein>
    <submittedName>
        <fullName evidence="1">Uncharacterized protein</fullName>
    </submittedName>
</protein>